<dbReference type="GO" id="GO:0005935">
    <property type="term" value="C:cellular bud neck"/>
    <property type="evidence" value="ECO:0007669"/>
    <property type="project" value="UniProtKB-SubCell"/>
</dbReference>
<gene>
    <name evidence="13" type="ORF">KLLA0_E20219g</name>
</gene>
<evidence type="ECO:0000313" key="14">
    <source>
        <dbReference type="Proteomes" id="UP000000598"/>
    </source>
</evidence>
<feature type="region of interest" description="Disordered" evidence="11">
    <location>
        <begin position="219"/>
        <end position="246"/>
    </location>
</feature>
<keyword evidence="6" id="KW-0344">Guanine-nucleotide releasing factor</keyword>
<sequence length="614" mass="71262">MGAFITPNKNQNHNRLMVGNEQSDPPIVESPKMTNIHAFINDADLQTADQMLKQTYRPLEYTQYANWLGAKENKRVLTEFLNLLRPWPTSLYLTLSKLSHGLYLIAEATPLDNILEELAAQWTDEHKDKVSHFQGNYRVCHIILFSLLILNSDLHNESFDYKFTVDQFIENTIYAIRYELKDMQLDEKLIKDDLRGYYNQILDIPFPLCQPRTFKEVSNKNDYSSTSNDSPSMNHSSMNPSPNERVSFSVSRKTSLFSLRPASSLLEKTTTSQSVLSSQSEWSQHVNATDFYVHQHEDDIFGKQNDSLWLVDHTLNFKVNKSTHSISEPCDSATHGIMKLFRRGNNLTHQQQRMENANRKMHRARVTVQKGSLELHLTKSKNKLSARSLTGPNGIFGTSIIQRFNLFGAFAELIGETIIDHTGASKPKCFQVEFADDQHHKSLIFECSSSKQCETFVDCINFWASRITPIPDSQFEMVSNQEYGWSGRILSEYQEDPNSFKVNPKIKVFHWEPLYGLDSLYTNFNVEESGKLNMDSQLLHWKIFVTKLAEWINEHNDIKPALIKIWTHNPNFDLIMDNWNAKYLYLNRQYHKHNEYLKAIEKSYENSDKFPIDK</sequence>
<comment type="similarity">
    <text evidence="9">Belongs to the YEL1 family.</text>
</comment>
<evidence type="ECO:0000256" key="5">
    <source>
        <dbReference type="ARBA" id="ARBA00022490"/>
    </source>
</evidence>
<dbReference type="Proteomes" id="UP000000598">
    <property type="component" value="Chromosome E"/>
</dbReference>
<dbReference type="InterPro" id="IPR035999">
    <property type="entry name" value="Sec7_dom_sf"/>
</dbReference>
<accession>Q6CMH3</accession>
<keyword evidence="14" id="KW-1185">Reference proteome</keyword>
<name>Q6CMH3_KLULA</name>
<dbReference type="HOGENOM" id="CLU_017717_0_0_1"/>
<evidence type="ECO:0000256" key="3">
    <source>
        <dbReference type="ARBA" id="ARBA00004496"/>
    </source>
</evidence>
<dbReference type="AlphaFoldDB" id="Q6CMH3"/>
<evidence type="ECO:0000313" key="13">
    <source>
        <dbReference type="EMBL" id="CAG99953.1"/>
    </source>
</evidence>
<dbReference type="PaxDb" id="284590-Q6CMH3"/>
<dbReference type="GO" id="GO:0005085">
    <property type="term" value="F:guanyl-nucleotide exchange factor activity"/>
    <property type="evidence" value="ECO:0007669"/>
    <property type="project" value="UniProtKB-KW"/>
</dbReference>
<dbReference type="InParanoid" id="Q6CMH3"/>
<dbReference type="OMA" id="EGRIFIF"/>
<dbReference type="GO" id="GO:0005886">
    <property type="term" value="C:plasma membrane"/>
    <property type="evidence" value="ECO:0007669"/>
    <property type="project" value="UniProtKB-SubCell"/>
</dbReference>
<dbReference type="GO" id="GO:0005934">
    <property type="term" value="C:cellular bud tip"/>
    <property type="evidence" value="ECO:0007669"/>
    <property type="project" value="UniProtKB-SubCell"/>
</dbReference>
<organism evidence="13 14">
    <name type="scientific">Kluyveromyces lactis (strain ATCC 8585 / CBS 2359 / DSM 70799 / NBRC 1267 / NRRL Y-1140 / WM37)</name>
    <name type="common">Yeast</name>
    <name type="synonym">Candida sphaerica</name>
    <dbReference type="NCBI Taxonomy" id="284590"/>
    <lineage>
        <taxon>Eukaryota</taxon>
        <taxon>Fungi</taxon>
        <taxon>Dikarya</taxon>
        <taxon>Ascomycota</taxon>
        <taxon>Saccharomycotina</taxon>
        <taxon>Saccharomycetes</taxon>
        <taxon>Saccharomycetales</taxon>
        <taxon>Saccharomycetaceae</taxon>
        <taxon>Kluyveromyces</taxon>
    </lineage>
</organism>
<keyword evidence="7" id="KW-0472">Membrane</keyword>
<reference evidence="13 14" key="1">
    <citation type="journal article" date="2004" name="Nature">
        <title>Genome evolution in yeasts.</title>
        <authorList>
            <consortium name="Genolevures"/>
            <person name="Dujon B."/>
            <person name="Sherman D."/>
            <person name="Fischer G."/>
            <person name="Durrens P."/>
            <person name="Casaregola S."/>
            <person name="Lafontaine I."/>
            <person name="de Montigny J."/>
            <person name="Marck C."/>
            <person name="Neuveglise C."/>
            <person name="Talla E."/>
            <person name="Goffard N."/>
            <person name="Frangeul L."/>
            <person name="Aigle M."/>
            <person name="Anthouard V."/>
            <person name="Babour A."/>
            <person name="Barbe V."/>
            <person name="Barnay S."/>
            <person name="Blanchin S."/>
            <person name="Beckerich J.M."/>
            <person name="Beyne E."/>
            <person name="Bleykasten C."/>
            <person name="Boisrame A."/>
            <person name="Boyer J."/>
            <person name="Cattolico L."/>
            <person name="Confanioleri F."/>
            <person name="de Daruvar A."/>
            <person name="Despons L."/>
            <person name="Fabre E."/>
            <person name="Fairhead C."/>
            <person name="Ferry-Dumazet H."/>
            <person name="Groppi A."/>
            <person name="Hantraye F."/>
            <person name="Hennequin C."/>
            <person name="Jauniaux N."/>
            <person name="Joyet P."/>
            <person name="Kachouri R."/>
            <person name="Kerrest A."/>
            <person name="Koszul R."/>
            <person name="Lemaire M."/>
            <person name="Lesur I."/>
            <person name="Ma L."/>
            <person name="Muller H."/>
            <person name="Nicaud J.M."/>
            <person name="Nikolski M."/>
            <person name="Oztas S."/>
            <person name="Ozier-Kalogeropoulos O."/>
            <person name="Pellenz S."/>
            <person name="Potier S."/>
            <person name="Richard G.F."/>
            <person name="Straub M.L."/>
            <person name="Suleau A."/>
            <person name="Swennene D."/>
            <person name="Tekaia F."/>
            <person name="Wesolowski-Louvel M."/>
            <person name="Westhof E."/>
            <person name="Wirth B."/>
            <person name="Zeniou-Meyer M."/>
            <person name="Zivanovic I."/>
            <person name="Bolotin-Fukuhara M."/>
            <person name="Thierry A."/>
            <person name="Bouchier C."/>
            <person name="Caudron B."/>
            <person name="Scarpelli C."/>
            <person name="Gaillardin C."/>
            <person name="Weissenbach J."/>
            <person name="Wincker P."/>
            <person name="Souciet J.L."/>
        </authorList>
    </citation>
    <scope>NUCLEOTIDE SEQUENCE [LARGE SCALE GENOMIC DNA]</scope>
    <source>
        <strain evidence="14">ATCC 8585 / CBS 2359 / DSM 70799 / NBRC 1267 / NRRL Y-1140 / WM37</strain>
    </source>
</reference>
<dbReference type="FunCoup" id="Q6CMH3">
    <property type="interactions" value="24"/>
</dbReference>
<evidence type="ECO:0000256" key="6">
    <source>
        <dbReference type="ARBA" id="ARBA00022658"/>
    </source>
</evidence>
<dbReference type="KEGG" id="kla:KLLA0_E20219g"/>
<feature type="compositionally biased region" description="Low complexity" evidence="11">
    <location>
        <begin position="221"/>
        <end position="243"/>
    </location>
</feature>
<keyword evidence="5" id="KW-0963">Cytoplasm</keyword>
<evidence type="ECO:0000256" key="11">
    <source>
        <dbReference type="SAM" id="MobiDB-lite"/>
    </source>
</evidence>
<evidence type="ECO:0000256" key="2">
    <source>
        <dbReference type="ARBA" id="ARBA00004266"/>
    </source>
</evidence>
<feature type="domain" description="SEC7" evidence="12">
    <location>
        <begin position="33"/>
        <end position="204"/>
    </location>
</feature>
<dbReference type="Gene3D" id="1.10.1000.11">
    <property type="entry name" value="Arf Nucleotide-binding Site Opener,domain 2"/>
    <property type="match status" value="1"/>
</dbReference>
<evidence type="ECO:0000259" key="12">
    <source>
        <dbReference type="PROSITE" id="PS50190"/>
    </source>
</evidence>
<dbReference type="InterPro" id="IPR023394">
    <property type="entry name" value="Sec7_C_sf"/>
</dbReference>
<protein>
    <recommendedName>
        <fullName evidence="10">Guanine-nucleotide exchange factor YEL1</fullName>
    </recommendedName>
</protein>
<dbReference type="Pfam" id="PF23633">
    <property type="entry name" value="PH_GEF_YEL1"/>
    <property type="match status" value="1"/>
</dbReference>
<proteinExistence type="inferred from homology"/>
<comment type="subcellular location">
    <subcellularLocation>
        <location evidence="2">Bud neck</location>
    </subcellularLocation>
    <subcellularLocation>
        <location evidence="8">Bud tip</location>
    </subcellularLocation>
    <subcellularLocation>
        <location evidence="1">Cell membrane</location>
        <topology evidence="1">Peripheral membrane protein</topology>
    </subcellularLocation>
    <subcellularLocation>
        <location evidence="3">Cytoplasm</location>
    </subcellularLocation>
</comment>
<dbReference type="SMART" id="SM00222">
    <property type="entry name" value="Sec7"/>
    <property type="match status" value="1"/>
</dbReference>
<dbReference type="SUPFAM" id="SSF48425">
    <property type="entry name" value="Sec7 domain"/>
    <property type="match status" value="1"/>
</dbReference>
<dbReference type="Pfam" id="PF01369">
    <property type="entry name" value="Sec7"/>
    <property type="match status" value="1"/>
</dbReference>
<dbReference type="eggNOG" id="KOG0929">
    <property type="taxonomic scope" value="Eukaryota"/>
</dbReference>
<dbReference type="STRING" id="284590.Q6CMH3"/>
<evidence type="ECO:0000256" key="10">
    <source>
        <dbReference type="ARBA" id="ARBA00040041"/>
    </source>
</evidence>
<dbReference type="InterPro" id="IPR056468">
    <property type="entry name" value="PH_GEF_YEL1"/>
</dbReference>
<dbReference type="EMBL" id="CR382125">
    <property type="protein sequence ID" value="CAG99953.1"/>
    <property type="molecule type" value="Genomic_DNA"/>
</dbReference>
<evidence type="ECO:0000256" key="1">
    <source>
        <dbReference type="ARBA" id="ARBA00004202"/>
    </source>
</evidence>
<dbReference type="GO" id="GO:0005737">
    <property type="term" value="C:cytoplasm"/>
    <property type="evidence" value="ECO:0007669"/>
    <property type="project" value="UniProtKB-SubCell"/>
</dbReference>
<dbReference type="GO" id="GO:0032012">
    <property type="term" value="P:regulation of ARF protein signal transduction"/>
    <property type="evidence" value="ECO:0007669"/>
    <property type="project" value="InterPro"/>
</dbReference>
<keyword evidence="4" id="KW-1003">Cell membrane</keyword>
<evidence type="ECO:0000256" key="4">
    <source>
        <dbReference type="ARBA" id="ARBA00022475"/>
    </source>
</evidence>
<evidence type="ECO:0000256" key="8">
    <source>
        <dbReference type="ARBA" id="ARBA00037853"/>
    </source>
</evidence>
<dbReference type="PROSITE" id="PS50190">
    <property type="entry name" value="SEC7"/>
    <property type="match status" value="1"/>
</dbReference>
<evidence type="ECO:0000256" key="9">
    <source>
        <dbReference type="ARBA" id="ARBA00038404"/>
    </source>
</evidence>
<dbReference type="InterPro" id="IPR000904">
    <property type="entry name" value="Sec7_dom"/>
</dbReference>
<evidence type="ECO:0000256" key="7">
    <source>
        <dbReference type="ARBA" id="ARBA00023136"/>
    </source>
</evidence>